<protein>
    <submittedName>
        <fullName evidence="1">Uncharacterized protein</fullName>
    </submittedName>
</protein>
<sequence length="114" mass="12684">MAIRHDAAVQKGFDTLSKMEVISPATAIKAMEMKHKLTNGSTGGYTHYGLEEIKLREAARERAITAAILQFVPMEQHDAVIELMETVTREYYESIGLGEAYAQQVAKEAMEDHA</sequence>
<evidence type="ECO:0000313" key="1">
    <source>
        <dbReference type="EMBL" id="GBG07411.1"/>
    </source>
</evidence>
<organism evidence="1 2">
    <name type="scientific">Paenibacillus agaridevorans</name>
    <dbReference type="NCBI Taxonomy" id="171404"/>
    <lineage>
        <taxon>Bacteria</taxon>
        <taxon>Bacillati</taxon>
        <taxon>Bacillota</taxon>
        <taxon>Bacilli</taxon>
        <taxon>Bacillales</taxon>
        <taxon>Paenibacillaceae</taxon>
        <taxon>Paenibacillus</taxon>
    </lineage>
</organism>
<dbReference type="EMBL" id="BDQX01000094">
    <property type="protein sequence ID" value="GBG07411.1"/>
    <property type="molecule type" value="Genomic_DNA"/>
</dbReference>
<keyword evidence="2" id="KW-1185">Reference proteome</keyword>
<proteinExistence type="predicted"/>
<dbReference type="Proteomes" id="UP000245202">
    <property type="component" value="Unassembled WGS sequence"/>
</dbReference>
<reference evidence="1 2" key="1">
    <citation type="submission" date="2017-08" db="EMBL/GenBank/DDBJ databases">
        <title>Substantial Increase in Enzyme Production by Combined Drug-Resistance Mutations in Paenibacillus agaridevorans.</title>
        <authorList>
            <person name="Tanaka Y."/>
            <person name="Funane K."/>
            <person name="Hosaka T."/>
            <person name="Shiwa Y."/>
            <person name="Fujita N."/>
            <person name="Miyazaki T."/>
            <person name="Yoshikawa H."/>
            <person name="Murakami K."/>
            <person name="Kasahara K."/>
            <person name="Inaoka T."/>
            <person name="Hiraga Y."/>
            <person name="Ochi K."/>
        </authorList>
    </citation>
    <scope>NUCLEOTIDE SEQUENCE [LARGE SCALE GENOMIC DNA]</scope>
    <source>
        <strain evidence="1 2">T-3040</strain>
    </source>
</reference>
<dbReference type="AlphaFoldDB" id="A0A2R5EVI8"/>
<name>A0A2R5EVI8_9BACL</name>
<accession>A0A2R5EVI8</accession>
<comment type="caution">
    <text evidence="1">The sequence shown here is derived from an EMBL/GenBank/DDBJ whole genome shotgun (WGS) entry which is preliminary data.</text>
</comment>
<gene>
    <name evidence="1" type="ORF">PAT3040_01961</name>
</gene>
<evidence type="ECO:0000313" key="2">
    <source>
        <dbReference type="Proteomes" id="UP000245202"/>
    </source>
</evidence>